<sequence>MPAAIDRGTDLVVRRSDDRLIKLASANFELVAFLSPEEIDQKFGDHWINYPLGVIQQFRRRGINVSGLEFYYHGNIPNGAGLSSSASIEVVTAAAINACLDCGLAKSELVTMALAAENDFVGVNCGVMDQFAVAMAEADKVMLLDCQQLQCEQLPLAIGDYRL</sequence>
<evidence type="ECO:0000256" key="1">
    <source>
        <dbReference type="ARBA" id="ARBA00006566"/>
    </source>
</evidence>
<dbReference type="PANTHER" id="PTHR10457:SF7">
    <property type="entry name" value="GALACTOKINASE-RELATED"/>
    <property type="match status" value="1"/>
</dbReference>
<proteinExistence type="inferred from homology"/>
<keyword evidence="5" id="KW-0067">ATP-binding</keyword>
<keyword evidence="4" id="KW-0418">Kinase</keyword>
<dbReference type="PROSITE" id="PS00627">
    <property type="entry name" value="GHMP_KINASES_ATP"/>
    <property type="match status" value="1"/>
</dbReference>
<dbReference type="GO" id="GO:0005524">
    <property type="term" value="F:ATP binding"/>
    <property type="evidence" value="ECO:0007669"/>
    <property type="project" value="UniProtKB-KW"/>
</dbReference>
<dbReference type="SUPFAM" id="SSF54211">
    <property type="entry name" value="Ribosomal protein S5 domain 2-like"/>
    <property type="match status" value="1"/>
</dbReference>
<dbReference type="PRINTS" id="PR00473">
    <property type="entry name" value="GALCTOKINASE"/>
</dbReference>
<evidence type="ECO:0000256" key="3">
    <source>
        <dbReference type="ARBA" id="ARBA00022741"/>
    </source>
</evidence>
<dbReference type="OrthoDB" id="275179at2759"/>
<dbReference type="PANTHER" id="PTHR10457">
    <property type="entry name" value="MEVALONATE KINASE/GALACTOKINASE"/>
    <property type="match status" value="1"/>
</dbReference>
<feature type="domain" description="GHMP kinase N-terminal" evidence="6">
    <location>
        <begin position="49"/>
        <end position="135"/>
    </location>
</feature>
<dbReference type="GO" id="GO:0005829">
    <property type="term" value="C:cytosol"/>
    <property type="evidence" value="ECO:0007669"/>
    <property type="project" value="TreeGrafter"/>
</dbReference>
<dbReference type="InterPro" id="IPR020568">
    <property type="entry name" value="Ribosomal_Su5_D2-typ_SF"/>
</dbReference>
<dbReference type="InterPro" id="IPR006204">
    <property type="entry name" value="GHMP_kinase_N_dom"/>
</dbReference>
<evidence type="ECO:0000313" key="7">
    <source>
        <dbReference type="EMBL" id="CAD7239461.1"/>
    </source>
</evidence>
<protein>
    <recommendedName>
        <fullName evidence="6">GHMP kinase N-terminal domain-containing protein</fullName>
    </recommendedName>
</protein>
<evidence type="ECO:0000256" key="2">
    <source>
        <dbReference type="ARBA" id="ARBA00022679"/>
    </source>
</evidence>
<dbReference type="AlphaFoldDB" id="A0A7R8WWY4"/>
<dbReference type="PRINTS" id="PR00959">
    <property type="entry name" value="MEVGALKINASE"/>
</dbReference>
<name>A0A7R8WWY4_9CRUS</name>
<dbReference type="Pfam" id="PF00288">
    <property type="entry name" value="GHMP_kinases_N"/>
    <property type="match status" value="1"/>
</dbReference>
<evidence type="ECO:0000256" key="4">
    <source>
        <dbReference type="ARBA" id="ARBA00022777"/>
    </source>
</evidence>
<dbReference type="GO" id="GO:0006012">
    <property type="term" value="P:galactose metabolic process"/>
    <property type="evidence" value="ECO:0007669"/>
    <property type="project" value="InterPro"/>
</dbReference>
<dbReference type="InterPro" id="IPR014721">
    <property type="entry name" value="Ribsml_uS5_D2-typ_fold_subgr"/>
</dbReference>
<organism evidence="7">
    <name type="scientific">Cyprideis torosa</name>
    <dbReference type="NCBI Taxonomy" id="163714"/>
    <lineage>
        <taxon>Eukaryota</taxon>
        <taxon>Metazoa</taxon>
        <taxon>Ecdysozoa</taxon>
        <taxon>Arthropoda</taxon>
        <taxon>Crustacea</taxon>
        <taxon>Oligostraca</taxon>
        <taxon>Ostracoda</taxon>
        <taxon>Podocopa</taxon>
        <taxon>Podocopida</taxon>
        <taxon>Cytherocopina</taxon>
        <taxon>Cytheroidea</taxon>
        <taxon>Cytherideidae</taxon>
        <taxon>Cyprideis</taxon>
    </lineage>
</organism>
<dbReference type="Gene3D" id="3.30.230.10">
    <property type="match status" value="1"/>
</dbReference>
<dbReference type="InterPro" id="IPR000705">
    <property type="entry name" value="Galactokinase"/>
</dbReference>
<comment type="similarity">
    <text evidence="1">Belongs to the GHMP kinase family. GalK subfamily.</text>
</comment>
<reference evidence="7" key="1">
    <citation type="submission" date="2020-11" db="EMBL/GenBank/DDBJ databases">
        <authorList>
            <person name="Tran Van P."/>
        </authorList>
    </citation>
    <scope>NUCLEOTIDE SEQUENCE</scope>
</reference>
<accession>A0A7R8WWY4</accession>
<feature type="non-terminal residue" evidence="7">
    <location>
        <position position="163"/>
    </location>
</feature>
<dbReference type="EMBL" id="OB726613">
    <property type="protein sequence ID" value="CAD7239461.1"/>
    <property type="molecule type" value="Genomic_DNA"/>
</dbReference>
<evidence type="ECO:0000259" key="6">
    <source>
        <dbReference type="Pfam" id="PF00288"/>
    </source>
</evidence>
<keyword evidence="3" id="KW-0547">Nucleotide-binding</keyword>
<keyword evidence="2" id="KW-0808">Transferase</keyword>
<dbReference type="GO" id="GO:0004335">
    <property type="term" value="F:galactokinase activity"/>
    <property type="evidence" value="ECO:0007669"/>
    <property type="project" value="InterPro"/>
</dbReference>
<dbReference type="InterPro" id="IPR006203">
    <property type="entry name" value="GHMP_knse_ATP-bd_CS"/>
</dbReference>
<gene>
    <name evidence="7" type="ORF">CTOB1V02_LOCUS17276</name>
</gene>
<evidence type="ECO:0000256" key="5">
    <source>
        <dbReference type="ARBA" id="ARBA00022840"/>
    </source>
</evidence>